<keyword evidence="6 10" id="KW-0863">Zinc-finger</keyword>
<dbReference type="GeneID" id="28982367"/>
<evidence type="ECO:0000256" key="1">
    <source>
        <dbReference type="ARBA" id="ARBA00004123"/>
    </source>
</evidence>
<dbReference type="GO" id="GO:0008270">
    <property type="term" value="F:zinc ion binding"/>
    <property type="evidence" value="ECO:0007669"/>
    <property type="project" value="UniProtKB-KW"/>
</dbReference>
<accession>A0A0J0XYU2</accession>
<dbReference type="GO" id="GO:0061665">
    <property type="term" value="F:SUMO ligase activity"/>
    <property type="evidence" value="ECO:0007669"/>
    <property type="project" value="TreeGrafter"/>
</dbReference>
<dbReference type="GO" id="GO:0000724">
    <property type="term" value="P:double-strand break repair via homologous recombination"/>
    <property type="evidence" value="ECO:0007669"/>
    <property type="project" value="InterPro"/>
</dbReference>
<dbReference type="PANTHER" id="PTHR21330:SF1">
    <property type="entry name" value="E3 SUMO-PROTEIN LIGASE NSE2"/>
    <property type="match status" value="1"/>
</dbReference>
<evidence type="ECO:0000256" key="5">
    <source>
        <dbReference type="ARBA" id="ARBA00022723"/>
    </source>
</evidence>
<protein>
    <recommendedName>
        <fullName evidence="12">SP-RING-type domain-containing protein</fullName>
    </recommendedName>
</protein>
<evidence type="ECO:0000256" key="11">
    <source>
        <dbReference type="SAM" id="MobiDB-lite"/>
    </source>
</evidence>
<keyword evidence="14" id="KW-1185">Reference proteome</keyword>
<dbReference type="EMBL" id="KQ087178">
    <property type="protein sequence ID" value="KLT46223.1"/>
    <property type="molecule type" value="Genomic_DNA"/>
</dbReference>
<dbReference type="GO" id="GO:0005634">
    <property type="term" value="C:nucleus"/>
    <property type="evidence" value="ECO:0007669"/>
    <property type="project" value="UniProtKB-SubCell"/>
</dbReference>
<dbReference type="GO" id="GO:0016925">
    <property type="term" value="P:protein sumoylation"/>
    <property type="evidence" value="ECO:0007669"/>
    <property type="project" value="UniProtKB-UniPathway"/>
</dbReference>
<feature type="compositionally biased region" description="Acidic residues" evidence="11">
    <location>
        <begin position="46"/>
        <end position="59"/>
    </location>
</feature>
<keyword evidence="7" id="KW-0833">Ubl conjugation pathway</keyword>
<evidence type="ECO:0000313" key="14">
    <source>
        <dbReference type="Proteomes" id="UP000053611"/>
    </source>
</evidence>
<evidence type="ECO:0000313" key="13">
    <source>
        <dbReference type="EMBL" id="KLT46223.1"/>
    </source>
</evidence>
<name>A0A0J0XYU2_9TREE</name>
<keyword evidence="4" id="KW-0808">Transferase</keyword>
<feature type="compositionally biased region" description="Acidic residues" evidence="11">
    <location>
        <begin position="315"/>
        <end position="325"/>
    </location>
</feature>
<evidence type="ECO:0000259" key="12">
    <source>
        <dbReference type="PROSITE" id="PS51044"/>
    </source>
</evidence>
<evidence type="ECO:0000256" key="8">
    <source>
        <dbReference type="ARBA" id="ARBA00022833"/>
    </source>
</evidence>
<dbReference type="GO" id="GO:0030915">
    <property type="term" value="C:Smc5-Smc6 complex"/>
    <property type="evidence" value="ECO:0007669"/>
    <property type="project" value="InterPro"/>
</dbReference>
<dbReference type="SUPFAM" id="SSF57850">
    <property type="entry name" value="RING/U-box"/>
    <property type="match status" value="1"/>
</dbReference>
<sequence length="325" mass="37165">MSRSNNTASSSRRRLTTEEVDSQRSTQGHHDRKPFRNGEAKPRVQDEEEDDDLEEDDDPALQWNVDNFVNVPVGPEGIKTLRDLKKHFLTVQTKLDSGINMGKEVACALERAKENHPAIAEIQEGILRMIDQKSILKLRHDVIDDIIGKINHENHISNMQDYYTKQVEDRIAEYEAQTARMKYKTNEGFVSFRSAVWEVNHEDEACPPMSHWLPREAGDEDDDDDIEVGGTTQRYTCPITLVAYKNAVTSKTCNHSYSKDAIMEIITSARRGNRAARCPFSGCNATITAQILVENPDLQRKSDRHVERERQRAEEAEEEEDVLEL</sequence>
<comment type="subcellular location">
    <subcellularLocation>
        <location evidence="1">Nucleus</location>
    </subcellularLocation>
</comment>
<reference evidence="13 14" key="1">
    <citation type="submission" date="2015-03" db="EMBL/GenBank/DDBJ databases">
        <title>Genomics and transcriptomics of the oil-accumulating basidiomycete yeast T. oleaginosus allow insights into substrate utilization and the diverse evolutionary trajectories of mating systems in fungi.</title>
        <authorList>
            <consortium name="DOE Joint Genome Institute"/>
            <person name="Kourist R."/>
            <person name="Kracht O."/>
            <person name="Bracharz F."/>
            <person name="Lipzen A."/>
            <person name="Nolan M."/>
            <person name="Ohm R."/>
            <person name="Grigoriev I."/>
            <person name="Sun S."/>
            <person name="Heitman J."/>
            <person name="Bruck T."/>
            <person name="Nowrousian M."/>
        </authorList>
    </citation>
    <scope>NUCLEOTIDE SEQUENCE [LARGE SCALE GENOMIC DNA]</scope>
    <source>
        <strain evidence="13 14">IBC0246</strain>
    </source>
</reference>
<feature type="compositionally biased region" description="Basic and acidic residues" evidence="11">
    <location>
        <begin position="34"/>
        <end position="45"/>
    </location>
</feature>
<evidence type="ECO:0000256" key="3">
    <source>
        <dbReference type="ARBA" id="ARBA00008212"/>
    </source>
</evidence>
<proteinExistence type="inferred from homology"/>
<evidence type="ECO:0000256" key="9">
    <source>
        <dbReference type="ARBA" id="ARBA00023242"/>
    </source>
</evidence>
<dbReference type="Proteomes" id="UP000053611">
    <property type="component" value="Unassembled WGS sequence"/>
</dbReference>
<gene>
    <name evidence="13" type="ORF">CC85DRAFT_281875</name>
</gene>
<feature type="region of interest" description="Disordered" evidence="11">
    <location>
        <begin position="1"/>
        <end position="61"/>
    </location>
</feature>
<evidence type="ECO:0000256" key="4">
    <source>
        <dbReference type="ARBA" id="ARBA00022679"/>
    </source>
</evidence>
<comment type="similarity">
    <text evidence="3">Belongs to the NSE2 family.</text>
</comment>
<dbReference type="InterPro" id="IPR026846">
    <property type="entry name" value="Nse2(Mms21)"/>
</dbReference>
<dbReference type="RefSeq" id="XP_018282714.1">
    <property type="nucleotide sequence ID" value="XM_018421764.1"/>
</dbReference>
<feature type="region of interest" description="Disordered" evidence="11">
    <location>
        <begin position="300"/>
        <end position="325"/>
    </location>
</feature>
<feature type="compositionally biased region" description="Low complexity" evidence="11">
    <location>
        <begin position="1"/>
        <end position="10"/>
    </location>
</feature>
<dbReference type="OrthoDB" id="26899at2759"/>
<keyword evidence="9" id="KW-0539">Nucleus</keyword>
<dbReference type="PANTHER" id="PTHR21330">
    <property type="entry name" value="E3 SUMO-PROTEIN LIGASE NSE2"/>
    <property type="match status" value="1"/>
</dbReference>
<evidence type="ECO:0000256" key="2">
    <source>
        <dbReference type="ARBA" id="ARBA00004718"/>
    </source>
</evidence>
<dbReference type="InterPro" id="IPR004181">
    <property type="entry name" value="Znf_MIZ"/>
</dbReference>
<feature type="compositionally biased region" description="Basic and acidic residues" evidence="11">
    <location>
        <begin position="300"/>
        <end position="314"/>
    </location>
</feature>
<evidence type="ECO:0000256" key="6">
    <source>
        <dbReference type="ARBA" id="ARBA00022771"/>
    </source>
</evidence>
<dbReference type="InterPro" id="IPR013083">
    <property type="entry name" value="Znf_RING/FYVE/PHD"/>
</dbReference>
<keyword evidence="5" id="KW-0479">Metal-binding</keyword>
<dbReference type="Gene3D" id="3.30.40.10">
    <property type="entry name" value="Zinc/RING finger domain, C3HC4 (zinc finger)"/>
    <property type="match status" value="1"/>
</dbReference>
<feature type="domain" description="SP-RING-type" evidence="12">
    <location>
        <begin position="222"/>
        <end position="319"/>
    </location>
</feature>
<dbReference type="Pfam" id="PF11789">
    <property type="entry name" value="zf-Nse"/>
    <property type="match status" value="1"/>
</dbReference>
<dbReference type="CDD" id="cd16651">
    <property type="entry name" value="SPL-RING_NSE2"/>
    <property type="match status" value="1"/>
</dbReference>
<evidence type="ECO:0000256" key="10">
    <source>
        <dbReference type="PROSITE-ProRule" id="PRU00452"/>
    </source>
</evidence>
<dbReference type="STRING" id="879819.A0A0J0XYU2"/>
<comment type="pathway">
    <text evidence="2">Protein modification; protein sumoylation.</text>
</comment>
<dbReference type="PROSITE" id="PS51044">
    <property type="entry name" value="ZF_SP_RING"/>
    <property type="match status" value="1"/>
</dbReference>
<dbReference type="UniPathway" id="UPA00886"/>
<dbReference type="AlphaFoldDB" id="A0A0J0XYU2"/>
<keyword evidence="8" id="KW-0862">Zinc</keyword>
<organism evidence="13 14">
    <name type="scientific">Cutaneotrichosporon oleaginosum</name>
    <dbReference type="NCBI Taxonomy" id="879819"/>
    <lineage>
        <taxon>Eukaryota</taxon>
        <taxon>Fungi</taxon>
        <taxon>Dikarya</taxon>
        <taxon>Basidiomycota</taxon>
        <taxon>Agaricomycotina</taxon>
        <taxon>Tremellomycetes</taxon>
        <taxon>Trichosporonales</taxon>
        <taxon>Trichosporonaceae</taxon>
        <taxon>Cutaneotrichosporon</taxon>
    </lineage>
</organism>
<evidence type="ECO:0000256" key="7">
    <source>
        <dbReference type="ARBA" id="ARBA00022786"/>
    </source>
</evidence>